<dbReference type="RefSeq" id="WP_155613098.1">
    <property type="nucleotide sequence ID" value="NZ_WNZW01000015.1"/>
</dbReference>
<proteinExistence type="predicted"/>
<gene>
    <name evidence="2" type="ORF">GNP95_22525</name>
</gene>
<accession>A0A7X3CPF5</accession>
<organism evidence="2 3">
    <name type="scientific">Paenibacillus woosongensis</name>
    <dbReference type="NCBI Taxonomy" id="307580"/>
    <lineage>
        <taxon>Bacteria</taxon>
        <taxon>Bacillati</taxon>
        <taxon>Bacillota</taxon>
        <taxon>Bacilli</taxon>
        <taxon>Bacillales</taxon>
        <taxon>Paenibacillaceae</taxon>
        <taxon>Paenibacillus</taxon>
    </lineage>
</organism>
<reference evidence="2 3" key="1">
    <citation type="submission" date="2019-11" db="EMBL/GenBank/DDBJ databases">
        <title>Draft genome sequences of five Paenibacillus species of dairy origin.</title>
        <authorList>
            <person name="Olajide A.M."/>
            <person name="Chen S."/>
            <person name="Lapointe G."/>
        </authorList>
    </citation>
    <scope>NUCLEOTIDE SEQUENCE [LARGE SCALE GENOMIC DNA]</scope>
    <source>
        <strain evidence="2 3">12CR55</strain>
    </source>
</reference>
<feature type="transmembrane region" description="Helical" evidence="1">
    <location>
        <begin position="103"/>
        <end position="123"/>
    </location>
</feature>
<dbReference type="EMBL" id="WNZW01000015">
    <property type="protein sequence ID" value="MUG47728.1"/>
    <property type="molecule type" value="Genomic_DNA"/>
</dbReference>
<keyword evidence="1" id="KW-0472">Membrane</keyword>
<dbReference type="Proteomes" id="UP000447876">
    <property type="component" value="Unassembled WGS sequence"/>
</dbReference>
<evidence type="ECO:0008006" key="4">
    <source>
        <dbReference type="Google" id="ProtNLM"/>
    </source>
</evidence>
<protein>
    <recommendedName>
        <fullName evidence="4">Phage holin family protein</fullName>
    </recommendedName>
</protein>
<dbReference type="AlphaFoldDB" id="A0A7X3CPF5"/>
<feature type="transmembrane region" description="Helical" evidence="1">
    <location>
        <begin position="38"/>
        <end position="59"/>
    </location>
</feature>
<comment type="caution">
    <text evidence="2">The sequence shown here is derived from an EMBL/GenBank/DDBJ whole genome shotgun (WGS) entry which is preliminary data.</text>
</comment>
<name>A0A7X3CPF5_9BACL</name>
<keyword evidence="1" id="KW-1133">Transmembrane helix</keyword>
<sequence length="135" mass="14399">MSTKDIMKENKLLIIGLGALALVRPVMKMTGVMDLIGQQFGSILMTVLISLVWLVIVLVKRVTHPVGILIGAGLSYALFAILLSGIVSPILTGKLQGPLTNPFAIVSVFVTNAVWGFIVGIIAKAFSRGTQDQHT</sequence>
<keyword evidence="1" id="KW-0812">Transmembrane</keyword>
<dbReference type="OrthoDB" id="2898516at2"/>
<evidence type="ECO:0000313" key="2">
    <source>
        <dbReference type="EMBL" id="MUG47728.1"/>
    </source>
</evidence>
<evidence type="ECO:0000256" key="1">
    <source>
        <dbReference type="SAM" id="Phobius"/>
    </source>
</evidence>
<evidence type="ECO:0000313" key="3">
    <source>
        <dbReference type="Proteomes" id="UP000447876"/>
    </source>
</evidence>
<feature type="transmembrane region" description="Helical" evidence="1">
    <location>
        <begin position="66"/>
        <end position="91"/>
    </location>
</feature>